<feature type="non-terminal residue" evidence="2">
    <location>
        <position position="1"/>
    </location>
</feature>
<feature type="compositionally biased region" description="Polar residues" evidence="1">
    <location>
        <begin position="233"/>
        <end position="245"/>
    </location>
</feature>
<dbReference type="AlphaFoldDB" id="A0AA40EVA2"/>
<organism evidence="2 3">
    <name type="scientific">Schizothecium vesticola</name>
    <dbReference type="NCBI Taxonomy" id="314040"/>
    <lineage>
        <taxon>Eukaryota</taxon>
        <taxon>Fungi</taxon>
        <taxon>Dikarya</taxon>
        <taxon>Ascomycota</taxon>
        <taxon>Pezizomycotina</taxon>
        <taxon>Sordariomycetes</taxon>
        <taxon>Sordariomycetidae</taxon>
        <taxon>Sordariales</taxon>
        <taxon>Schizotheciaceae</taxon>
        <taxon>Schizothecium</taxon>
    </lineage>
</organism>
<feature type="compositionally biased region" description="Polar residues" evidence="1">
    <location>
        <begin position="146"/>
        <end position="159"/>
    </location>
</feature>
<evidence type="ECO:0000313" key="3">
    <source>
        <dbReference type="Proteomes" id="UP001172155"/>
    </source>
</evidence>
<feature type="region of interest" description="Disordered" evidence="1">
    <location>
        <begin position="1"/>
        <end position="34"/>
    </location>
</feature>
<protein>
    <submittedName>
        <fullName evidence="2">Uncharacterized protein</fullName>
    </submittedName>
</protein>
<feature type="region of interest" description="Disordered" evidence="1">
    <location>
        <begin position="233"/>
        <end position="258"/>
    </location>
</feature>
<name>A0AA40EVA2_9PEZI</name>
<evidence type="ECO:0000256" key="1">
    <source>
        <dbReference type="SAM" id="MobiDB-lite"/>
    </source>
</evidence>
<sequence>YQRPPLPNRPLLSRATTPGHCPHPSSLPKRSTPFAGTVRPLGCCPRRCADQSPKQLRHSPAHGARTRTHLTALSTMAAPNKNTCPTRAEGSHAPTRSPRYNNVNQSQAQRAGTSSASGRNPFASGTTGGFAPGTNGASSDEDRRTYSNGEASSNTNASAYTMAGGPGPAPVWPATPATPATLTMSALGTHQMHMGSFQPVHGWLAQPGPQDRLVRLAVPSRASSSVFAVGDANSRQSTAGSSISLEYQPAPPPRTMTNDIREVGAWCRRLERKK</sequence>
<comment type="caution">
    <text evidence="2">The sequence shown here is derived from an EMBL/GenBank/DDBJ whole genome shotgun (WGS) entry which is preliminary data.</text>
</comment>
<feature type="region of interest" description="Disordered" evidence="1">
    <location>
        <begin position="72"/>
        <end position="164"/>
    </location>
</feature>
<dbReference type="Proteomes" id="UP001172155">
    <property type="component" value="Unassembled WGS sequence"/>
</dbReference>
<feature type="compositionally biased region" description="Polar residues" evidence="1">
    <location>
        <begin position="98"/>
        <end position="118"/>
    </location>
</feature>
<gene>
    <name evidence="2" type="ORF">B0T18DRAFT_464811</name>
</gene>
<reference evidence="2" key="1">
    <citation type="submission" date="2023-06" db="EMBL/GenBank/DDBJ databases">
        <title>Genome-scale phylogeny and comparative genomics of the fungal order Sordariales.</title>
        <authorList>
            <consortium name="Lawrence Berkeley National Laboratory"/>
            <person name="Hensen N."/>
            <person name="Bonometti L."/>
            <person name="Westerberg I."/>
            <person name="Brannstrom I.O."/>
            <person name="Guillou S."/>
            <person name="Cros-Aarteil S."/>
            <person name="Calhoun S."/>
            <person name="Haridas S."/>
            <person name="Kuo A."/>
            <person name="Mondo S."/>
            <person name="Pangilinan J."/>
            <person name="Riley R."/>
            <person name="LaButti K."/>
            <person name="Andreopoulos B."/>
            <person name="Lipzen A."/>
            <person name="Chen C."/>
            <person name="Yanf M."/>
            <person name="Daum C."/>
            <person name="Ng V."/>
            <person name="Clum A."/>
            <person name="Steindorff A."/>
            <person name="Ohm R."/>
            <person name="Martin F."/>
            <person name="Silar P."/>
            <person name="Natvig D."/>
            <person name="Lalanne C."/>
            <person name="Gautier V."/>
            <person name="Ament-velasquez S.L."/>
            <person name="Kruys A."/>
            <person name="Hutchinson M.I."/>
            <person name="Powell A.J."/>
            <person name="Barry K."/>
            <person name="Miller A.N."/>
            <person name="Grigoriev I.V."/>
            <person name="Debuchy R."/>
            <person name="Gladieux P."/>
            <person name="Thoren M.H."/>
            <person name="Johannesson H."/>
        </authorList>
    </citation>
    <scope>NUCLEOTIDE SEQUENCE</scope>
    <source>
        <strain evidence="2">SMH3187-1</strain>
    </source>
</reference>
<proteinExistence type="predicted"/>
<dbReference type="EMBL" id="JAUKUD010000004">
    <property type="protein sequence ID" value="KAK0746109.1"/>
    <property type="molecule type" value="Genomic_DNA"/>
</dbReference>
<accession>A0AA40EVA2</accession>
<evidence type="ECO:0000313" key="2">
    <source>
        <dbReference type="EMBL" id="KAK0746109.1"/>
    </source>
</evidence>
<keyword evidence="3" id="KW-1185">Reference proteome</keyword>